<organism evidence="1 2">
    <name type="scientific">Brassica oleracea var. oleracea</name>
    <dbReference type="NCBI Taxonomy" id="109376"/>
    <lineage>
        <taxon>Eukaryota</taxon>
        <taxon>Viridiplantae</taxon>
        <taxon>Streptophyta</taxon>
        <taxon>Embryophyta</taxon>
        <taxon>Tracheophyta</taxon>
        <taxon>Spermatophyta</taxon>
        <taxon>Magnoliopsida</taxon>
        <taxon>eudicotyledons</taxon>
        <taxon>Gunneridae</taxon>
        <taxon>Pentapetalae</taxon>
        <taxon>rosids</taxon>
        <taxon>malvids</taxon>
        <taxon>Brassicales</taxon>
        <taxon>Brassicaceae</taxon>
        <taxon>Brassiceae</taxon>
        <taxon>Brassica</taxon>
    </lineage>
</organism>
<dbReference type="HOGENOM" id="CLU_2725677_0_0_1"/>
<evidence type="ECO:0000313" key="1">
    <source>
        <dbReference type="EnsemblPlants" id="Bo3g044240.1"/>
    </source>
</evidence>
<sequence length="72" mass="7653">MDKLHQASIMLSFAKHPSNFSPGSVFVNISDGLTEMPSLTASDKAMHSASVVDNATTFCSDDLQLTVLPPTV</sequence>
<reference evidence="1 2" key="1">
    <citation type="journal article" date="2014" name="Genome Biol.">
        <title>Transcriptome and methylome profiling reveals relics of genome dominance in the mesopolyploid Brassica oleracea.</title>
        <authorList>
            <person name="Parkin I.A."/>
            <person name="Koh C."/>
            <person name="Tang H."/>
            <person name="Robinson S.J."/>
            <person name="Kagale S."/>
            <person name="Clarke W.E."/>
            <person name="Town C.D."/>
            <person name="Nixon J."/>
            <person name="Krishnakumar V."/>
            <person name="Bidwell S.L."/>
            <person name="Denoeud F."/>
            <person name="Belcram H."/>
            <person name="Links M.G."/>
            <person name="Just J."/>
            <person name="Clarke C."/>
            <person name="Bender T."/>
            <person name="Huebert T."/>
            <person name="Mason A.S."/>
            <person name="Pires J.C."/>
            <person name="Barker G."/>
            <person name="Moore J."/>
            <person name="Walley P.G."/>
            <person name="Manoli S."/>
            <person name="Batley J."/>
            <person name="Edwards D."/>
            <person name="Nelson M.N."/>
            <person name="Wang X."/>
            <person name="Paterson A.H."/>
            <person name="King G."/>
            <person name="Bancroft I."/>
            <person name="Chalhoub B."/>
            <person name="Sharpe A.G."/>
        </authorList>
    </citation>
    <scope>NUCLEOTIDE SEQUENCE</scope>
    <source>
        <strain evidence="1 2">cv. TO1000</strain>
    </source>
</reference>
<evidence type="ECO:0000313" key="2">
    <source>
        <dbReference type="Proteomes" id="UP000032141"/>
    </source>
</evidence>
<name>A0A0D3B7V2_BRAOL</name>
<proteinExistence type="predicted"/>
<keyword evidence="2" id="KW-1185">Reference proteome</keyword>
<accession>A0A0D3B7V2</accession>
<dbReference type="Proteomes" id="UP000032141">
    <property type="component" value="Chromosome C3"/>
</dbReference>
<dbReference type="EnsemblPlants" id="Bo3g044240.1">
    <property type="protein sequence ID" value="Bo3g044240.1"/>
    <property type="gene ID" value="Bo3g044240"/>
</dbReference>
<dbReference type="AlphaFoldDB" id="A0A0D3B7V2"/>
<dbReference type="Gramene" id="Bo3g044240.1">
    <property type="protein sequence ID" value="Bo3g044240.1"/>
    <property type="gene ID" value="Bo3g044240"/>
</dbReference>
<reference evidence="1" key="2">
    <citation type="submission" date="2015-03" db="UniProtKB">
        <authorList>
            <consortium name="EnsemblPlants"/>
        </authorList>
    </citation>
    <scope>IDENTIFICATION</scope>
</reference>
<protein>
    <submittedName>
        <fullName evidence="1">Uncharacterized protein</fullName>
    </submittedName>
</protein>